<comment type="caution">
    <text evidence="2">The sequence shown here is derived from an EMBL/GenBank/DDBJ whole genome shotgun (WGS) entry which is preliminary data.</text>
</comment>
<keyword evidence="3" id="KW-1185">Reference proteome</keyword>
<keyword evidence="1" id="KW-0732">Signal</keyword>
<organism evidence="2 3">
    <name type="scientific">Eleginops maclovinus</name>
    <name type="common">Patagonian blennie</name>
    <name type="synonym">Eleginus maclovinus</name>
    <dbReference type="NCBI Taxonomy" id="56733"/>
    <lineage>
        <taxon>Eukaryota</taxon>
        <taxon>Metazoa</taxon>
        <taxon>Chordata</taxon>
        <taxon>Craniata</taxon>
        <taxon>Vertebrata</taxon>
        <taxon>Euteleostomi</taxon>
        <taxon>Actinopterygii</taxon>
        <taxon>Neopterygii</taxon>
        <taxon>Teleostei</taxon>
        <taxon>Neoteleostei</taxon>
        <taxon>Acanthomorphata</taxon>
        <taxon>Eupercaria</taxon>
        <taxon>Perciformes</taxon>
        <taxon>Notothenioidei</taxon>
        <taxon>Eleginopidae</taxon>
        <taxon>Eleginops</taxon>
    </lineage>
</organism>
<feature type="chain" id="PRO_5043055082" evidence="1">
    <location>
        <begin position="18"/>
        <end position="111"/>
    </location>
</feature>
<gene>
    <name evidence="2" type="ORF">PBY51_009981</name>
</gene>
<reference evidence="2 3" key="2">
    <citation type="journal article" date="2023" name="Mol. Biol. Evol.">
        <title>Genomics of Secondarily Temperate Adaptation in the Only Non-Antarctic Icefish.</title>
        <authorList>
            <person name="Rivera-Colon A.G."/>
            <person name="Rayamajhi N."/>
            <person name="Minhas B.F."/>
            <person name="Madrigal G."/>
            <person name="Bilyk K.T."/>
            <person name="Yoon V."/>
            <person name="Hune M."/>
            <person name="Gregory S."/>
            <person name="Cheng C.H.C."/>
            <person name="Catchen J.M."/>
        </authorList>
    </citation>
    <scope>NUCLEOTIDE SEQUENCE [LARGE SCALE GENOMIC DNA]</scope>
    <source>
        <strain evidence="2">JMC-PN-2008</strain>
    </source>
</reference>
<name>A0AAN7XXA9_ELEMC</name>
<feature type="signal peptide" evidence="1">
    <location>
        <begin position="1"/>
        <end position="17"/>
    </location>
</feature>
<dbReference type="Proteomes" id="UP001346869">
    <property type="component" value="Unassembled WGS sequence"/>
</dbReference>
<reference evidence="2 3" key="1">
    <citation type="journal article" date="2023" name="Genes (Basel)">
        <title>Chromosome-Level Genome Assembly and Circadian Gene Repertoire of the Patagonia Blennie Eleginops maclovinus-The Closest Ancestral Proxy of Antarctic Cryonotothenioids.</title>
        <authorList>
            <person name="Cheng C.C."/>
            <person name="Rivera-Colon A.G."/>
            <person name="Minhas B.F."/>
            <person name="Wilson L."/>
            <person name="Rayamajhi N."/>
            <person name="Vargas-Chacoff L."/>
            <person name="Catchen J.M."/>
        </authorList>
    </citation>
    <scope>NUCLEOTIDE SEQUENCE [LARGE SCALE GENOMIC DNA]</scope>
    <source>
        <strain evidence="2">JMC-PN-2008</strain>
    </source>
</reference>
<dbReference type="AlphaFoldDB" id="A0AAN7XXA9"/>
<evidence type="ECO:0000313" key="3">
    <source>
        <dbReference type="Proteomes" id="UP001346869"/>
    </source>
</evidence>
<dbReference type="EMBL" id="JAUZQC010000007">
    <property type="protein sequence ID" value="KAK5869017.1"/>
    <property type="molecule type" value="Genomic_DNA"/>
</dbReference>
<proteinExistence type="predicted"/>
<evidence type="ECO:0000313" key="2">
    <source>
        <dbReference type="EMBL" id="KAK5869017.1"/>
    </source>
</evidence>
<evidence type="ECO:0000256" key="1">
    <source>
        <dbReference type="SAM" id="SignalP"/>
    </source>
</evidence>
<accession>A0AAN7XXA9</accession>
<protein>
    <submittedName>
        <fullName evidence="2">Uncharacterized protein</fullName>
    </submittedName>
</protein>
<sequence length="111" mass="12606">MHISVFLLFLFMDSTLNLKLGDFGTLAACYKNNSLRLDCFYTPCERSPSYVCKFTASTGLLAANTSNNCKPVLPDHRLQYFNQITSYNCTLTRRGKKYVKHITIDYSKGKG</sequence>